<keyword evidence="2" id="KW-1185">Reference proteome</keyword>
<sequence>MDDAPWRDLIANVLGLVHKRLPCLVDRRRMARVCRNRRVAVKPEQPRPGTRPLPSILVPGADGPSFACALAGCATHAFRPPLPADARAARYFGAYDGG</sequence>
<reference evidence="1" key="1">
    <citation type="submission" date="2015-04" db="UniProtKB">
        <authorList>
            <consortium name="EnsemblPlants"/>
        </authorList>
    </citation>
    <scope>IDENTIFICATION</scope>
</reference>
<dbReference type="Proteomes" id="UP000008021">
    <property type="component" value="Chromosome 5"/>
</dbReference>
<reference evidence="1" key="2">
    <citation type="submission" date="2018-05" db="EMBL/GenBank/DDBJ databases">
        <title>OmerRS3 (Oryza meridionalis Reference Sequence Version 3).</title>
        <authorList>
            <person name="Zhang J."/>
            <person name="Kudrna D."/>
            <person name="Lee S."/>
            <person name="Talag J."/>
            <person name="Welchert J."/>
            <person name="Wing R.A."/>
        </authorList>
    </citation>
    <scope>NUCLEOTIDE SEQUENCE [LARGE SCALE GENOMIC DNA]</scope>
    <source>
        <strain evidence="1">cv. OR44</strain>
    </source>
</reference>
<proteinExistence type="predicted"/>
<evidence type="ECO:0000313" key="2">
    <source>
        <dbReference type="Proteomes" id="UP000008021"/>
    </source>
</evidence>
<accession>A0A0E0DT65</accession>
<dbReference type="STRING" id="40149.A0A0E0DT65"/>
<name>A0A0E0DT65_9ORYZ</name>
<dbReference type="HOGENOM" id="CLU_2337168_0_0_1"/>
<dbReference type="AlphaFoldDB" id="A0A0E0DT65"/>
<evidence type="ECO:0000313" key="1">
    <source>
        <dbReference type="EnsemblPlants" id="OMERI05G18610.1"/>
    </source>
</evidence>
<dbReference type="EnsemblPlants" id="OMERI05G18610.1">
    <property type="protein sequence ID" value="OMERI05G18610.1"/>
    <property type="gene ID" value="OMERI05G18610"/>
</dbReference>
<protein>
    <submittedName>
        <fullName evidence="1">Uncharacterized protein</fullName>
    </submittedName>
</protein>
<organism evidence="1">
    <name type="scientific">Oryza meridionalis</name>
    <dbReference type="NCBI Taxonomy" id="40149"/>
    <lineage>
        <taxon>Eukaryota</taxon>
        <taxon>Viridiplantae</taxon>
        <taxon>Streptophyta</taxon>
        <taxon>Embryophyta</taxon>
        <taxon>Tracheophyta</taxon>
        <taxon>Spermatophyta</taxon>
        <taxon>Magnoliopsida</taxon>
        <taxon>Liliopsida</taxon>
        <taxon>Poales</taxon>
        <taxon>Poaceae</taxon>
        <taxon>BOP clade</taxon>
        <taxon>Oryzoideae</taxon>
        <taxon>Oryzeae</taxon>
        <taxon>Oryzinae</taxon>
        <taxon>Oryza</taxon>
    </lineage>
</organism>
<dbReference type="Gramene" id="OMERI05G18610.1">
    <property type="protein sequence ID" value="OMERI05G18610.1"/>
    <property type="gene ID" value="OMERI05G18610"/>
</dbReference>